<dbReference type="Gene3D" id="2.70.70.10">
    <property type="entry name" value="Glucose Permease (Domain IIA)"/>
    <property type="match status" value="1"/>
</dbReference>
<dbReference type="HOGENOM" id="CLU_077601_4_0_11"/>
<sequence>MVFTGSQYEHSTELHYVLMTEINEACQAISRIPLLTRQDWRALARQLAAFLSVAVLLITIPTAHAYVSPATGTSYPGQVTRPYEHPEHRYAPGHRGVDINLPALAPVVAAEDGVVAFAGVAVGVPTVSIQHADGIRTTYQPVLASVSEGQFVSSGESIGFLVTHPRHEGLHWGARIGKKDYINPLSLLKRADIRLKPIGNMPEVKHADVLD</sequence>
<evidence type="ECO:0000313" key="2">
    <source>
        <dbReference type="EMBL" id="AGU15331.1"/>
    </source>
</evidence>
<dbReference type="Proteomes" id="UP000016943">
    <property type="component" value="Chromosome"/>
</dbReference>
<dbReference type="PANTHER" id="PTHR21666:SF270">
    <property type="entry name" value="MUREIN HYDROLASE ACTIVATOR ENVC"/>
    <property type="match status" value="1"/>
</dbReference>
<name>U3GYJ1_9CORY</name>
<accession>U3GYJ1</accession>
<keyword evidence="3" id="KW-1185">Reference proteome</keyword>
<organism evidence="2 3">
    <name type="scientific">Corynebacterium argentoratense DSM 44202</name>
    <dbReference type="NCBI Taxonomy" id="1348662"/>
    <lineage>
        <taxon>Bacteria</taxon>
        <taxon>Bacillati</taxon>
        <taxon>Actinomycetota</taxon>
        <taxon>Actinomycetes</taxon>
        <taxon>Mycobacteriales</taxon>
        <taxon>Corynebacteriaceae</taxon>
        <taxon>Corynebacterium</taxon>
    </lineage>
</organism>
<dbReference type="InterPro" id="IPR016047">
    <property type="entry name" value="M23ase_b-sheet_dom"/>
</dbReference>
<reference evidence="2 3" key="1">
    <citation type="journal article" date="2013" name="Genome Announc.">
        <title>Whole-Genome Sequence of the Clinical Strain Corynebacterium argentoratense DSM 44202, Isolated from a Human Throat Specimen.</title>
        <authorList>
            <person name="Bomholt C."/>
            <person name="Glaub A."/>
            <person name="Gravermann K."/>
            <person name="Albersmeier A."/>
            <person name="Brinkrolf K."/>
            <person name="Ruckert C."/>
            <person name="Tauch A."/>
        </authorList>
    </citation>
    <scope>NUCLEOTIDE SEQUENCE [LARGE SCALE GENOMIC DNA]</scope>
    <source>
        <strain evidence="2">DSM 44202</strain>
    </source>
</reference>
<feature type="domain" description="M23ase beta-sheet core" evidence="1">
    <location>
        <begin position="93"/>
        <end position="184"/>
    </location>
</feature>
<gene>
    <name evidence="2" type="ORF">CARG_06035</name>
</gene>
<dbReference type="PANTHER" id="PTHR21666">
    <property type="entry name" value="PEPTIDASE-RELATED"/>
    <property type="match status" value="1"/>
</dbReference>
<dbReference type="GO" id="GO:0004222">
    <property type="term" value="F:metalloendopeptidase activity"/>
    <property type="evidence" value="ECO:0007669"/>
    <property type="project" value="TreeGrafter"/>
</dbReference>
<dbReference type="KEGG" id="caz:CARG_06035"/>
<protein>
    <recommendedName>
        <fullName evidence="1">M23ase beta-sheet core domain-containing protein</fullName>
    </recommendedName>
</protein>
<dbReference type="InterPro" id="IPR050570">
    <property type="entry name" value="Cell_wall_metabolism_enzyme"/>
</dbReference>
<proteinExistence type="predicted"/>
<dbReference type="STRING" id="1348662.CARG_06035"/>
<dbReference type="CDD" id="cd12797">
    <property type="entry name" value="M23_peptidase"/>
    <property type="match status" value="1"/>
</dbReference>
<dbReference type="SUPFAM" id="SSF51261">
    <property type="entry name" value="Duplicated hybrid motif"/>
    <property type="match status" value="1"/>
</dbReference>
<evidence type="ECO:0000313" key="3">
    <source>
        <dbReference type="Proteomes" id="UP000016943"/>
    </source>
</evidence>
<dbReference type="InterPro" id="IPR011055">
    <property type="entry name" value="Dup_hybrid_motif"/>
</dbReference>
<dbReference type="eggNOG" id="COG0739">
    <property type="taxonomic scope" value="Bacteria"/>
</dbReference>
<evidence type="ECO:0000259" key="1">
    <source>
        <dbReference type="Pfam" id="PF01551"/>
    </source>
</evidence>
<dbReference type="Pfam" id="PF01551">
    <property type="entry name" value="Peptidase_M23"/>
    <property type="match status" value="1"/>
</dbReference>
<dbReference type="PATRIC" id="fig|1348662.3.peg.1182"/>
<dbReference type="AlphaFoldDB" id="U3GYJ1"/>
<dbReference type="EMBL" id="CP006365">
    <property type="protein sequence ID" value="AGU15331.1"/>
    <property type="molecule type" value="Genomic_DNA"/>
</dbReference>